<feature type="compositionally biased region" description="Polar residues" evidence="1">
    <location>
        <begin position="162"/>
        <end position="186"/>
    </location>
</feature>
<proteinExistence type="predicted"/>
<dbReference type="Proteomes" id="UP000765509">
    <property type="component" value="Unassembled WGS sequence"/>
</dbReference>
<protein>
    <submittedName>
        <fullName evidence="2">Uncharacterized protein</fullName>
    </submittedName>
</protein>
<organism evidence="2 3">
    <name type="scientific">Austropuccinia psidii MF-1</name>
    <dbReference type="NCBI Taxonomy" id="1389203"/>
    <lineage>
        <taxon>Eukaryota</taxon>
        <taxon>Fungi</taxon>
        <taxon>Dikarya</taxon>
        <taxon>Basidiomycota</taxon>
        <taxon>Pucciniomycotina</taxon>
        <taxon>Pucciniomycetes</taxon>
        <taxon>Pucciniales</taxon>
        <taxon>Sphaerophragmiaceae</taxon>
        <taxon>Austropuccinia</taxon>
    </lineage>
</organism>
<feature type="compositionally biased region" description="Polar residues" evidence="1">
    <location>
        <begin position="138"/>
        <end position="155"/>
    </location>
</feature>
<feature type="region of interest" description="Disordered" evidence="1">
    <location>
        <begin position="121"/>
        <end position="192"/>
    </location>
</feature>
<evidence type="ECO:0000313" key="3">
    <source>
        <dbReference type="Proteomes" id="UP000765509"/>
    </source>
</evidence>
<name>A0A9Q3JME3_9BASI</name>
<feature type="compositionally biased region" description="Basic and acidic residues" evidence="1">
    <location>
        <begin position="123"/>
        <end position="137"/>
    </location>
</feature>
<feature type="compositionally biased region" description="Basic and acidic residues" evidence="1">
    <location>
        <begin position="20"/>
        <end position="36"/>
    </location>
</feature>
<feature type="region of interest" description="Disordered" evidence="1">
    <location>
        <begin position="1"/>
        <end position="44"/>
    </location>
</feature>
<keyword evidence="3" id="KW-1185">Reference proteome</keyword>
<evidence type="ECO:0000256" key="1">
    <source>
        <dbReference type="SAM" id="MobiDB-lite"/>
    </source>
</evidence>
<accession>A0A9Q3JME3</accession>
<evidence type="ECO:0000313" key="2">
    <source>
        <dbReference type="EMBL" id="MBW0565898.1"/>
    </source>
</evidence>
<dbReference type="AlphaFoldDB" id="A0A9Q3JME3"/>
<reference evidence="2" key="1">
    <citation type="submission" date="2021-03" db="EMBL/GenBank/DDBJ databases">
        <title>Draft genome sequence of rust myrtle Austropuccinia psidii MF-1, a brazilian biotype.</title>
        <authorList>
            <person name="Quecine M.C."/>
            <person name="Pachon D.M.R."/>
            <person name="Bonatelli M.L."/>
            <person name="Correr F.H."/>
            <person name="Franceschini L.M."/>
            <person name="Leite T.F."/>
            <person name="Margarido G.R.A."/>
            <person name="Almeida C.A."/>
            <person name="Ferrarezi J.A."/>
            <person name="Labate C.A."/>
        </authorList>
    </citation>
    <scope>NUCLEOTIDE SEQUENCE</scope>
    <source>
        <strain evidence="2">MF-1</strain>
    </source>
</reference>
<dbReference type="EMBL" id="AVOT02078191">
    <property type="protein sequence ID" value="MBW0565898.1"/>
    <property type="molecule type" value="Genomic_DNA"/>
</dbReference>
<sequence>MPSTREGAIYNPSRSSQRGHRCDYGRSQKVTEEKGSVNESQTNTLFRSEADNTVFPSKRAETATRILSGHIQSQPEGIQQCIAAQRVPDPCRSVEKLHELLPDLEKIPGPSNHLQVTQWINGKENHDAFDSRMEGKKPSTTQESAKNSPSSQQQQFHREKAATSSEQGQRQSTSYKTLKTGLQNLKDSAGCH</sequence>
<gene>
    <name evidence="2" type="ORF">O181_105613</name>
</gene>
<comment type="caution">
    <text evidence="2">The sequence shown here is derived from an EMBL/GenBank/DDBJ whole genome shotgun (WGS) entry which is preliminary data.</text>
</comment>